<dbReference type="InterPro" id="IPR023638">
    <property type="entry name" value="Ribosomal_eL19_CS"/>
</dbReference>
<keyword evidence="3 4" id="KW-0687">Ribonucleoprotein</keyword>
<dbReference type="InterPro" id="IPR015972">
    <property type="entry name" value="Ribosomal_eL19_dom1"/>
</dbReference>
<reference evidence="7" key="1">
    <citation type="submission" date="2020-12" db="EMBL/GenBank/DDBJ databases">
        <title>Metabolic potential, ecology and presence of endohyphal bacteria is reflected in genomic diversity of Mucoromycotina.</title>
        <authorList>
            <person name="Muszewska A."/>
            <person name="Okrasinska A."/>
            <person name="Steczkiewicz K."/>
            <person name="Drgas O."/>
            <person name="Orlowska M."/>
            <person name="Perlinska-Lenart U."/>
            <person name="Aleksandrzak-Piekarczyk T."/>
            <person name="Szatraj K."/>
            <person name="Zielenkiewicz U."/>
            <person name="Pilsyk S."/>
            <person name="Malc E."/>
            <person name="Mieczkowski P."/>
            <person name="Kruszewska J.S."/>
            <person name="Biernat P."/>
            <person name="Pawlowska J."/>
        </authorList>
    </citation>
    <scope>NUCLEOTIDE SEQUENCE</scope>
    <source>
        <strain evidence="7">CBS 226.32</strain>
    </source>
</reference>
<proteinExistence type="inferred from homology"/>
<dbReference type="SUPFAM" id="SSF48140">
    <property type="entry name" value="Ribosomal protein L19 (L19e)"/>
    <property type="match status" value="1"/>
</dbReference>
<dbReference type="AlphaFoldDB" id="A0A8H7UZH2"/>
<dbReference type="PANTHER" id="PTHR10722">
    <property type="entry name" value="60S RIBOSOMAL PROTEIN L19"/>
    <property type="match status" value="1"/>
</dbReference>
<dbReference type="GO" id="GO:0003723">
    <property type="term" value="F:RNA binding"/>
    <property type="evidence" value="ECO:0007669"/>
    <property type="project" value="InterPro"/>
</dbReference>
<dbReference type="InterPro" id="IPR039547">
    <property type="entry name" value="Ribosomal_eL19"/>
</dbReference>
<protein>
    <recommendedName>
        <fullName evidence="4">Ribosomal protein L19</fullName>
    </recommendedName>
</protein>
<dbReference type="InterPro" id="IPR032675">
    <property type="entry name" value="LRR_dom_sf"/>
</dbReference>
<dbReference type="HAMAP" id="MF_01475">
    <property type="entry name" value="Ribosomal_eL19"/>
    <property type="match status" value="1"/>
</dbReference>
<dbReference type="SMART" id="SM01416">
    <property type="entry name" value="Ribosomal_L19e"/>
    <property type="match status" value="1"/>
</dbReference>
<evidence type="ECO:0000256" key="3">
    <source>
        <dbReference type="ARBA" id="ARBA00023274"/>
    </source>
</evidence>
<dbReference type="NCBIfam" id="NF006343">
    <property type="entry name" value="PRK08570.1"/>
    <property type="match status" value="1"/>
</dbReference>
<keyword evidence="8" id="KW-1185">Reference proteome</keyword>
<dbReference type="PROSITE" id="PS00526">
    <property type="entry name" value="RIBOSOMAL_L19E"/>
    <property type="match status" value="1"/>
</dbReference>
<dbReference type="InterPro" id="IPR033935">
    <property type="entry name" value="Ribosomal_eL19_euk"/>
</dbReference>
<dbReference type="Gene3D" id="1.10.1650.10">
    <property type="match status" value="1"/>
</dbReference>
<dbReference type="InterPro" id="IPR000196">
    <property type="entry name" value="Ribosomal_eL19_dom"/>
</dbReference>
<organism evidence="7 8">
    <name type="scientific">Mucor plumbeus</name>
    <dbReference type="NCBI Taxonomy" id="97098"/>
    <lineage>
        <taxon>Eukaryota</taxon>
        <taxon>Fungi</taxon>
        <taxon>Fungi incertae sedis</taxon>
        <taxon>Mucoromycota</taxon>
        <taxon>Mucoromycotina</taxon>
        <taxon>Mucoromycetes</taxon>
        <taxon>Mucorales</taxon>
        <taxon>Mucorineae</taxon>
        <taxon>Mucoraceae</taxon>
        <taxon>Mucor</taxon>
    </lineage>
</organism>
<name>A0A8H7UZH2_9FUNG</name>
<comment type="similarity">
    <text evidence="1 4">Belongs to the eukaryotic ribosomal protein eL19 family.</text>
</comment>
<keyword evidence="2 4" id="KW-0689">Ribosomal protein</keyword>
<evidence type="ECO:0000256" key="4">
    <source>
        <dbReference type="RuleBase" id="RU000574"/>
    </source>
</evidence>
<dbReference type="Pfam" id="PF01280">
    <property type="entry name" value="Ribosomal_L19e"/>
    <property type="match status" value="1"/>
</dbReference>
<feature type="region of interest" description="Disordered" evidence="5">
    <location>
        <begin position="345"/>
        <end position="364"/>
    </location>
</feature>
<accession>A0A8H7UZH2</accession>
<dbReference type="EMBL" id="JAEPRC010000496">
    <property type="protein sequence ID" value="KAG2196089.1"/>
    <property type="molecule type" value="Genomic_DNA"/>
</dbReference>
<dbReference type="Proteomes" id="UP000650833">
    <property type="component" value="Unassembled WGS sequence"/>
</dbReference>
<evidence type="ECO:0000313" key="8">
    <source>
        <dbReference type="Proteomes" id="UP000650833"/>
    </source>
</evidence>
<sequence length="364" mass="42072">MLYSSIKNDTYDPVDWNDTDASEDEDYLPQFPHQEQIPIAPSVKNYFLKADNELFIASSLSSQSSSGESGIQLLQVNQENESEDRKRVRMNSLSWDINTRELFRRKLSTETPFDKVRRAIDATIDNGVDEVDISNIGLTEIPDEIGELQYVTVLHNDIVKVASLQVYLYNNELQYINPVMVSLLVQKRLAASVLKCGQRKIWLDPNEVNEISNANSRANIRKLVKDGLIIRKPEISQSRFRVLERAAAKRNGRHMGHGKRKGTADARMRSQVIWMRRMRVLRRLLAKYREAGKIDKHLYHHLYLKSKGNGFKNKRVLMEHIHKAKAEKVRAKTLAEQADVLRAKNKALRERRANKKTEKLEARQ</sequence>
<gene>
    <name evidence="7" type="ORF">INT46_010156</name>
</gene>
<evidence type="ECO:0000259" key="6">
    <source>
        <dbReference type="SMART" id="SM01416"/>
    </source>
</evidence>
<feature type="domain" description="Large ribosomal subunit protein eL19" evidence="6">
    <location>
        <begin position="182"/>
        <end position="325"/>
    </location>
</feature>
<evidence type="ECO:0000256" key="1">
    <source>
        <dbReference type="ARBA" id="ARBA00011082"/>
    </source>
</evidence>
<dbReference type="Gene3D" id="1.10.1200.240">
    <property type="match status" value="1"/>
</dbReference>
<dbReference type="FunFam" id="1.10.1200.240:FF:000001">
    <property type="entry name" value="Ribosomal protein L19"/>
    <property type="match status" value="1"/>
</dbReference>
<evidence type="ECO:0000256" key="2">
    <source>
        <dbReference type="ARBA" id="ARBA00022980"/>
    </source>
</evidence>
<dbReference type="Pfam" id="PF25476">
    <property type="entry name" value="Ribosomal_L19e_C"/>
    <property type="match status" value="1"/>
</dbReference>
<dbReference type="InterPro" id="IPR035970">
    <property type="entry name" value="60S_ribosomal_eL19_sf"/>
</dbReference>
<dbReference type="CDD" id="cd01417">
    <property type="entry name" value="Ribosomal_L19e_E"/>
    <property type="match status" value="1"/>
</dbReference>
<dbReference type="InterPro" id="IPR057259">
    <property type="entry name" value="Ribosomal_L19e"/>
</dbReference>
<dbReference type="Gene3D" id="3.80.10.10">
    <property type="entry name" value="Ribonuclease Inhibitor"/>
    <property type="match status" value="1"/>
</dbReference>
<comment type="caution">
    <text evidence="7">The sequence shown here is derived from an EMBL/GenBank/DDBJ whole genome shotgun (WGS) entry which is preliminary data.</text>
</comment>
<dbReference type="GO" id="GO:0022625">
    <property type="term" value="C:cytosolic large ribosomal subunit"/>
    <property type="evidence" value="ECO:0007669"/>
    <property type="project" value="InterPro"/>
</dbReference>
<evidence type="ECO:0000313" key="7">
    <source>
        <dbReference type="EMBL" id="KAG2196089.1"/>
    </source>
</evidence>
<dbReference type="GO" id="GO:0003735">
    <property type="term" value="F:structural constituent of ribosome"/>
    <property type="evidence" value="ECO:0007669"/>
    <property type="project" value="InterPro"/>
</dbReference>
<dbReference type="FunFam" id="1.10.1650.10:FF:000001">
    <property type="entry name" value="Ribosomal protein L19"/>
    <property type="match status" value="1"/>
</dbReference>
<dbReference type="InterPro" id="IPR057260">
    <property type="entry name" value="Ribosomal_L19e_C"/>
</dbReference>
<dbReference type="OrthoDB" id="5407653at2759"/>
<dbReference type="GO" id="GO:0006412">
    <property type="term" value="P:translation"/>
    <property type="evidence" value="ECO:0007669"/>
    <property type="project" value="InterPro"/>
</dbReference>
<evidence type="ECO:0000256" key="5">
    <source>
        <dbReference type="SAM" id="MobiDB-lite"/>
    </source>
</evidence>